<name>A0ACC0ZYY1_9ROSI</name>
<comment type="caution">
    <text evidence="1">The sequence shown here is derived from an EMBL/GenBank/DDBJ whole genome shotgun (WGS) entry which is preliminary data.</text>
</comment>
<dbReference type="Proteomes" id="UP001164250">
    <property type="component" value="Chromosome 13"/>
</dbReference>
<proteinExistence type="predicted"/>
<evidence type="ECO:0000313" key="2">
    <source>
        <dbReference type="Proteomes" id="UP001164250"/>
    </source>
</evidence>
<protein>
    <submittedName>
        <fullName evidence="1">Uncharacterized protein</fullName>
    </submittedName>
</protein>
<dbReference type="EMBL" id="CM047909">
    <property type="protein sequence ID" value="KAJ0079252.1"/>
    <property type="molecule type" value="Genomic_DNA"/>
</dbReference>
<gene>
    <name evidence="1" type="ORF">Patl1_23584</name>
</gene>
<keyword evidence="2" id="KW-1185">Reference proteome</keyword>
<organism evidence="1 2">
    <name type="scientific">Pistacia atlantica</name>
    <dbReference type="NCBI Taxonomy" id="434234"/>
    <lineage>
        <taxon>Eukaryota</taxon>
        <taxon>Viridiplantae</taxon>
        <taxon>Streptophyta</taxon>
        <taxon>Embryophyta</taxon>
        <taxon>Tracheophyta</taxon>
        <taxon>Spermatophyta</taxon>
        <taxon>Magnoliopsida</taxon>
        <taxon>eudicotyledons</taxon>
        <taxon>Gunneridae</taxon>
        <taxon>Pentapetalae</taxon>
        <taxon>rosids</taxon>
        <taxon>malvids</taxon>
        <taxon>Sapindales</taxon>
        <taxon>Anacardiaceae</taxon>
        <taxon>Pistacia</taxon>
    </lineage>
</organism>
<sequence>MSNIEETLIIKSEAEDGSLKGRVWMESKKIWKIAFPAILARMALFGVILVTQAFVGHIGALELSAFAVVQTILVRFVSGITLGMSSATETLCGQAFGAGQYHMMGIYLQRSWIVSTSAATIFVPFFSSTMQMFLQSQLKNFVIIWLTVATFAIHVLLSWILVYLLNYGIPGAMVAMNISFWLLVFGEFVYILRGWCPDAWRGFSKAAFSNILPVIKLSISSGVMICLMLWPEWPDFMASRRRISAVGLRYLFHQPPLAFTNSSPTILRTTIATTMTSKIITTKP</sequence>
<accession>A0ACC0ZYY1</accession>
<reference evidence="2" key="1">
    <citation type="journal article" date="2023" name="G3 (Bethesda)">
        <title>Genome assembly and association tests identify interacting loci associated with vigor, precocity, and sex in interspecific pistachio rootstocks.</title>
        <authorList>
            <person name="Palmer W."/>
            <person name="Jacygrad E."/>
            <person name="Sagayaradj S."/>
            <person name="Cavanaugh K."/>
            <person name="Han R."/>
            <person name="Bertier L."/>
            <person name="Beede B."/>
            <person name="Kafkas S."/>
            <person name="Golino D."/>
            <person name="Preece J."/>
            <person name="Michelmore R."/>
        </authorList>
    </citation>
    <scope>NUCLEOTIDE SEQUENCE [LARGE SCALE GENOMIC DNA]</scope>
</reference>
<evidence type="ECO:0000313" key="1">
    <source>
        <dbReference type="EMBL" id="KAJ0079252.1"/>
    </source>
</evidence>